<dbReference type="RefSeq" id="WP_047317373.1">
    <property type="nucleotide sequence ID" value="NZ_LDPO01000001.1"/>
</dbReference>
<comment type="caution">
    <text evidence="1">The sequence shown here is derived from an EMBL/GenBank/DDBJ whole genome shotgun (WGS) entry which is preliminary data.</text>
</comment>
<organism evidence="1 2">
    <name type="scientific">Mycolicibacter heraklionensis</name>
    <dbReference type="NCBI Taxonomy" id="512402"/>
    <lineage>
        <taxon>Bacteria</taxon>
        <taxon>Bacillati</taxon>
        <taxon>Actinomycetota</taxon>
        <taxon>Actinomycetes</taxon>
        <taxon>Mycobacteriales</taxon>
        <taxon>Mycobacteriaceae</taxon>
        <taxon>Mycolicibacter</taxon>
    </lineage>
</organism>
<protein>
    <submittedName>
        <fullName evidence="1">Uncharacterized protein</fullName>
    </submittedName>
</protein>
<accession>A0ABR5FKQ5</accession>
<dbReference type="EMBL" id="LDPO01000001">
    <property type="protein sequence ID" value="KLO31587.1"/>
    <property type="molecule type" value="Genomic_DNA"/>
</dbReference>
<evidence type="ECO:0000313" key="2">
    <source>
        <dbReference type="Proteomes" id="UP000036464"/>
    </source>
</evidence>
<sequence>MSGYEVVAPMVNAADPDGRLQPYYAGSVIRWLNDVQRAHFVRLGLVVPLGDHDADGLRDDVPQPTVPPGAFAQEPTTEAAIEPVDRPAQVASKEQWVAYAVSQGMEFAEADAMSKVDLIAKYRD</sequence>
<name>A0ABR5FKQ5_9MYCO</name>
<dbReference type="Proteomes" id="UP000036464">
    <property type="component" value="Unassembled WGS sequence"/>
</dbReference>
<reference evidence="1 2" key="1">
    <citation type="submission" date="2015-05" db="EMBL/GenBank/DDBJ databases">
        <title>Genome sequence of Mycobacterium heraklionense Davo strain.</title>
        <authorList>
            <person name="Greninger A.L."/>
            <person name="Cunningham G."/>
            <person name="Miller S."/>
        </authorList>
    </citation>
    <scope>NUCLEOTIDE SEQUENCE [LARGE SCALE GENOMIC DNA]</scope>
    <source>
        <strain evidence="1 2">Davo</strain>
    </source>
</reference>
<gene>
    <name evidence="1" type="ORF">ABW16_01775</name>
</gene>
<proteinExistence type="predicted"/>
<evidence type="ECO:0000313" key="1">
    <source>
        <dbReference type="EMBL" id="KLO31587.1"/>
    </source>
</evidence>
<keyword evidence="2" id="KW-1185">Reference proteome</keyword>